<dbReference type="Proteomes" id="UP000001037">
    <property type="component" value="Chromosome"/>
</dbReference>
<protein>
    <submittedName>
        <fullName evidence="2">Uncharacterized protein</fullName>
    </submittedName>
</protein>
<proteinExistence type="predicted"/>
<keyword evidence="3" id="KW-1185">Reference proteome</keyword>
<feature type="transmembrane region" description="Helical" evidence="1">
    <location>
        <begin position="133"/>
        <end position="153"/>
    </location>
</feature>
<name>G0EEG7_PYRF1</name>
<dbReference type="HOGENOM" id="CLU_1118246_0_0_2"/>
<keyword evidence="1" id="KW-0812">Transmembrane</keyword>
<gene>
    <name evidence="2" type="ordered locus">Pyrfu_0136</name>
</gene>
<evidence type="ECO:0000256" key="1">
    <source>
        <dbReference type="SAM" id="Phobius"/>
    </source>
</evidence>
<sequence length="248" mass="26929">MHRLRLILLASLVLALEGYASIIAYFCPSLFCFEGGFWLLWGLWLGLHAAIIARCRVIETVPFPVVVLAVGYGVLTGLALVMLGVVHLALVAFAASILSFIAMNRFECGALGLSSILVFYTGVVALLSGVEPLLAAVVPTSLLAGFLVATLYVETYLLSRLGGRHWLVTAALGFTLLAIAGFVAAYTMQPYRLLFSHEYSSQCSWSKYCVYIDTSTELPLASWGYTLLNLMQLALTGSILALPTPRRR</sequence>
<dbReference type="GeneID" id="11139770"/>
<feature type="transmembrane region" description="Helical" evidence="1">
    <location>
        <begin position="36"/>
        <end position="53"/>
    </location>
</feature>
<reference evidence="2 3" key="1">
    <citation type="journal article" date="2011" name="Stand. Genomic Sci.">
        <title>Complete genome sequence of the hyperthermophilic chemolithoautotroph Pyrolobus fumarii type strain (1A).</title>
        <authorList>
            <person name="Anderson I."/>
            <person name="Goker M."/>
            <person name="Nolan M."/>
            <person name="Lucas S."/>
            <person name="Hammon N."/>
            <person name="Deshpande S."/>
            <person name="Cheng J.F."/>
            <person name="Tapia R."/>
            <person name="Han C."/>
            <person name="Goodwin L."/>
            <person name="Pitluck S."/>
            <person name="Huntemann M."/>
            <person name="Liolios K."/>
            <person name="Ivanova N."/>
            <person name="Pagani I."/>
            <person name="Mavromatis K."/>
            <person name="Ovchinikova G."/>
            <person name="Pati A."/>
            <person name="Chen A."/>
            <person name="Palaniappan K."/>
            <person name="Land M."/>
            <person name="Hauser L."/>
            <person name="Brambilla E.M."/>
            <person name="Huber H."/>
            <person name="Yasawong M."/>
            <person name="Rohde M."/>
            <person name="Spring S."/>
            <person name="Abt B."/>
            <person name="Sikorski J."/>
            <person name="Wirth R."/>
            <person name="Detter J.C."/>
            <person name="Woyke T."/>
            <person name="Bristow J."/>
            <person name="Eisen J.A."/>
            <person name="Markowitz V."/>
            <person name="Hugenholtz P."/>
            <person name="Kyrpides N.C."/>
            <person name="Klenk H.P."/>
            <person name="Lapidus A."/>
        </authorList>
    </citation>
    <scope>NUCLEOTIDE SEQUENCE [LARGE SCALE GENOMIC DNA]</scope>
    <source>
        <strain evidence="3">DSM 11204 / 1A</strain>
    </source>
</reference>
<feature type="transmembrane region" description="Helical" evidence="1">
    <location>
        <begin position="85"/>
        <end position="103"/>
    </location>
</feature>
<feature type="transmembrane region" description="Helical" evidence="1">
    <location>
        <begin position="165"/>
        <end position="186"/>
    </location>
</feature>
<evidence type="ECO:0000313" key="3">
    <source>
        <dbReference type="Proteomes" id="UP000001037"/>
    </source>
</evidence>
<keyword evidence="1" id="KW-0472">Membrane</keyword>
<dbReference type="STRING" id="694429.Pyrfu_0136"/>
<feature type="transmembrane region" description="Helical" evidence="1">
    <location>
        <begin position="110"/>
        <end position="127"/>
    </location>
</feature>
<keyword evidence="1" id="KW-1133">Transmembrane helix</keyword>
<dbReference type="InParanoid" id="G0EEG7"/>
<feature type="transmembrane region" description="Helical" evidence="1">
    <location>
        <begin position="223"/>
        <end position="242"/>
    </location>
</feature>
<dbReference type="AlphaFoldDB" id="G0EEG7"/>
<accession>G0EEG7</accession>
<dbReference type="EMBL" id="CP002838">
    <property type="protein sequence ID" value="AEM38008.1"/>
    <property type="molecule type" value="Genomic_DNA"/>
</dbReference>
<evidence type="ECO:0000313" key="2">
    <source>
        <dbReference type="EMBL" id="AEM38008.1"/>
    </source>
</evidence>
<dbReference type="RefSeq" id="WP_014025685.1">
    <property type="nucleotide sequence ID" value="NC_015931.1"/>
</dbReference>
<organism evidence="2 3">
    <name type="scientific">Pyrolobus fumarii (strain DSM 11204 / 1A)</name>
    <dbReference type="NCBI Taxonomy" id="694429"/>
    <lineage>
        <taxon>Archaea</taxon>
        <taxon>Thermoproteota</taxon>
        <taxon>Thermoprotei</taxon>
        <taxon>Desulfurococcales</taxon>
        <taxon>Pyrodictiaceae</taxon>
        <taxon>Pyrolobus</taxon>
    </lineage>
</organism>
<feature type="transmembrane region" description="Helical" evidence="1">
    <location>
        <begin position="60"/>
        <end position="79"/>
    </location>
</feature>
<dbReference type="KEGG" id="pfm:Pyrfu_0136"/>